<accession>A0AAE3AIY0</accession>
<keyword evidence="2" id="KW-1185">Reference proteome</keyword>
<organism evidence="1 2">
    <name type="scientific">Hominenteromicrobium mulieris</name>
    <dbReference type="NCBI Taxonomy" id="2885357"/>
    <lineage>
        <taxon>Bacteria</taxon>
        <taxon>Bacillati</taxon>
        <taxon>Bacillota</taxon>
        <taxon>Clostridia</taxon>
        <taxon>Eubacteriales</taxon>
        <taxon>Oscillospiraceae</taxon>
        <taxon>Hominenteromicrobium</taxon>
    </lineage>
</organism>
<comment type="caution">
    <text evidence="1">The sequence shown here is derived from an EMBL/GenBank/DDBJ whole genome shotgun (WGS) entry which is preliminary data.</text>
</comment>
<dbReference type="RefSeq" id="WP_308448880.1">
    <property type="nucleotide sequence ID" value="NZ_JAJEQC010000004.1"/>
</dbReference>
<protein>
    <submittedName>
        <fullName evidence="1">Uncharacterized protein</fullName>
    </submittedName>
</protein>
<evidence type="ECO:0000313" key="1">
    <source>
        <dbReference type="EMBL" id="MCC2136377.1"/>
    </source>
</evidence>
<reference evidence="1" key="1">
    <citation type="submission" date="2021-10" db="EMBL/GenBank/DDBJ databases">
        <title>Anaerobic single-cell dispensing facilitates the cultivation of human gut bacteria.</title>
        <authorList>
            <person name="Afrizal A."/>
        </authorList>
    </citation>
    <scope>NUCLEOTIDE SEQUENCE</scope>
    <source>
        <strain evidence="1">CLA-AA-H250</strain>
    </source>
</reference>
<gene>
    <name evidence="1" type="ORF">LKD31_05035</name>
</gene>
<proteinExistence type="predicted"/>
<evidence type="ECO:0000313" key="2">
    <source>
        <dbReference type="Proteomes" id="UP001199424"/>
    </source>
</evidence>
<sequence length="121" mass="13665">MTAFITSYAAINRNSPKADEVFRFFELLFSDEAQIDTETVNDARGTLLMLGNLNSFLTHKNAYLQPELLESVQSRVNAVRFYSVMDYTIYDTATTLTWEENPDCAAAAHSVIEALQTRLSE</sequence>
<dbReference type="EMBL" id="JAJEQC010000004">
    <property type="protein sequence ID" value="MCC2136377.1"/>
    <property type="molecule type" value="Genomic_DNA"/>
</dbReference>
<dbReference type="Proteomes" id="UP001199424">
    <property type="component" value="Unassembled WGS sequence"/>
</dbReference>
<name>A0AAE3AIY0_9FIRM</name>
<dbReference type="AlphaFoldDB" id="A0AAE3AIY0"/>